<feature type="compositionally biased region" description="Pro residues" evidence="1">
    <location>
        <begin position="74"/>
        <end position="100"/>
    </location>
</feature>
<proteinExistence type="predicted"/>
<accession>A0ABR2T718</accession>
<reference evidence="2 3" key="1">
    <citation type="journal article" date="2024" name="G3 (Bethesda)">
        <title>Genome assembly of Hibiscus sabdariffa L. provides insights into metabolisms of medicinal natural products.</title>
        <authorList>
            <person name="Kim T."/>
        </authorList>
    </citation>
    <scope>NUCLEOTIDE SEQUENCE [LARGE SCALE GENOMIC DNA]</scope>
    <source>
        <strain evidence="2">TK-2024</strain>
        <tissue evidence="2">Old leaves</tissue>
    </source>
</reference>
<gene>
    <name evidence="2" type="ORF">V6N11_018329</name>
</gene>
<evidence type="ECO:0000256" key="1">
    <source>
        <dbReference type="SAM" id="MobiDB-lite"/>
    </source>
</evidence>
<name>A0ABR2T718_9ROSI</name>
<organism evidence="2 3">
    <name type="scientific">Hibiscus sabdariffa</name>
    <name type="common">roselle</name>
    <dbReference type="NCBI Taxonomy" id="183260"/>
    <lineage>
        <taxon>Eukaryota</taxon>
        <taxon>Viridiplantae</taxon>
        <taxon>Streptophyta</taxon>
        <taxon>Embryophyta</taxon>
        <taxon>Tracheophyta</taxon>
        <taxon>Spermatophyta</taxon>
        <taxon>Magnoliopsida</taxon>
        <taxon>eudicotyledons</taxon>
        <taxon>Gunneridae</taxon>
        <taxon>Pentapetalae</taxon>
        <taxon>rosids</taxon>
        <taxon>malvids</taxon>
        <taxon>Malvales</taxon>
        <taxon>Malvaceae</taxon>
        <taxon>Malvoideae</taxon>
        <taxon>Hibiscus</taxon>
    </lineage>
</organism>
<comment type="caution">
    <text evidence="2">The sequence shown here is derived from an EMBL/GenBank/DDBJ whole genome shotgun (WGS) entry which is preliminary data.</text>
</comment>
<evidence type="ECO:0000313" key="3">
    <source>
        <dbReference type="Proteomes" id="UP001396334"/>
    </source>
</evidence>
<protein>
    <submittedName>
        <fullName evidence="2">Uncharacterized protein</fullName>
    </submittedName>
</protein>
<dbReference type="EMBL" id="JBBPBN010000008">
    <property type="protein sequence ID" value="KAK9033296.1"/>
    <property type="molecule type" value="Genomic_DNA"/>
</dbReference>
<evidence type="ECO:0000313" key="2">
    <source>
        <dbReference type="EMBL" id="KAK9033296.1"/>
    </source>
</evidence>
<feature type="region of interest" description="Disordered" evidence="1">
    <location>
        <begin position="67"/>
        <end position="100"/>
    </location>
</feature>
<keyword evidence="3" id="KW-1185">Reference proteome</keyword>
<feature type="region of interest" description="Disordered" evidence="1">
    <location>
        <begin position="1"/>
        <end position="22"/>
    </location>
</feature>
<sequence>MLQIPQQPEGFPAWTQAKAETQEPKITLRRFSLRTDNLCSDFNGKSSPPDQGIKKQINNLTLPLLQLSSSFSGPKPPPGSSGIPNPPEIVPSPPSIFPSPPQAIPSPTIYVPSPPVFLPLLVYPPQKGPSTTLWCVAKPSVPGPIMQEAMNYGCASGGRLCFNSA</sequence>
<dbReference type="Proteomes" id="UP001396334">
    <property type="component" value="Unassembled WGS sequence"/>
</dbReference>